<dbReference type="Proteomes" id="UP001165960">
    <property type="component" value="Unassembled WGS sequence"/>
</dbReference>
<evidence type="ECO:0000313" key="2">
    <source>
        <dbReference type="Proteomes" id="UP001165960"/>
    </source>
</evidence>
<sequence>MEEELMFKTRLSFDERTVKRCIKRFQAYLDANKTSHSSADREYLYNLFELDLAQTELSLSCQKMTSIALDQELEACDLDFEQIEKKVKETEDAIAQYQKTLESERSANSQRVEYNTIIKKIQEYNSRAALENSIIEAKTSIATLEQERELQNKCAQAAKADLQVIVDLVQKFQNFVSDVESSPSAALEKYNVVSNTPKPDPVLIESPLVEGSDCEIAPESLQKSSLASPVWSSPTDTIVAPAPDKASPPKPASPQKRKLESPTIEEGEWTPNKKAHTSNE</sequence>
<gene>
    <name evidence="1" type="ORF">DSO57_1023808</name>
</gene>
<keyword evidence="2" id="KW-1185">Reference proteome</keyword>
<comment type="caution">
    <text evidence="1">The sequence shown here is derived from an EMBL/GenBank/DDBJ whole genome shotgun (WGS) entry which is preliminary data.</text>
</comment>
<organism evidence="1 2">
    <name type="scientific">Entomophthora muscae</name>
    <dbReference type="NCBI Taxonomy" id="34485"/>
    <lineage>
        <taxon>Eukaryota</taxon>
        <taxon>Fungi</taxon>
        <taxon>Fungi incertae sedis</taxon>
        <taxon>Zoopagomycota</taxon>
        <taxon>Entomophthoromycotina</taxon>
        <taxon>Entomophthoromycetes</taxon>
        <taxon>Entomophthorales</taxon>
        <taxon>Entomophthoraceae</taxon>
        <taxon>Entomophthora</taxon>
    </lineage>
</organism>
<protein>
    <submittedName>
        <fullName evidence="1">Uncharacterized protein</fullName>
    </submittedName>
</protein>
<dbReference type="EMBL" id="QTSX02000836">
    <property type="protein sequence ID" value="KAJ9084487.1"/>
    <property type="molecule type" value="Genomic_DNA"/>
</dbReference>
<name>A0ACC2UC81_9FUNG</name>
<reference evidence="1" key="1">
    <citation type="submission" date="2022-04" db="EMBL/GenBank/DDBJ databases">
        <title>Genome of the entomopathogenic fungus Entomophthora muscae.</title>
        <authorList>
            <person name="Elya C."/>
            <person name="Lovett B.R."/>
            <person name="Lee E."/>
            <person name="Macias A.M."/>
            <person name="Hajek A.E."/>
            <person name="De Bivort B.L."/>
            <person name="Kasson M.T."/>
            <person name="De Fine Licht H.H."/>
            <person name="Stajich J.E."/>
        </authorList>
    </citation>
    <scope>NUCLEOTIDE SEQUENCE</scope>
    <source>
        <strain evidence="1">Berkeley</strain>
    </source>
</reference>
<evidence type="ECO:0000313" key="1">
    <source>
        <dbReference type="EMBL" id="KAJ9084487.1"/>
    </source>
</evidence>
<proteinExistence type="predicted"/>
<accession>A0ACC2UC81</accession>